<evidence type="ECO:0000313" key="3">
    <source>
        <dbReference type="Proteomes" id="UP000494163"/>
    </source>
</evidence>
<sequence length="322" mass="37764">MYTVRVQSYTKKDPLRCRKKGCYYTTNRVYNLERHENSHQNGKGYVAREYSCIKCNYATISLKYLKTHVKKEHHDHGQIKSPTSSDGLHIDVEPEDETIFTLETDHMEEDTDELNETQSEPFTLKPLANSSLWYWSSPQQQERNFLRRSGLGEESKLLDYTVKTYKFFALVRGRGGAFNVDEWDLVGAALGLPLGSGNHVQVRYMELLYEFEKMEDERLQESLQINGVPPWWDDGDSIIANINWMPSNLQQLSSQWWKESEGPSIPVRNAIVQLIFDKYYAPHLKNNKHFRLFQIKDSWLCATTLSYQALRNELLYKYHNFP</sequence>
<dbReference type="InterPro" id="IPR036431">
    <property type="entry name" value="ARID_dom_sf"/>
</dbReference>
<dbReference type="Gene3D" id="3.30.160.60">
    <property type="entry name" value="Classic Zinc Finger"/>
    <property type="match status" value="1"/>
</dbReference>
<dbReference type="SMART" id="SM00355">
    <property type="entry name" value="ZnF_C2H2"/>
    <property type="match status" value="2"/>
</dbReference>
<reference evidence="2 3" key="1">
    <citation type="submission" date="2015-08" db="EMBL/GenBank/DDBJ databases">
        <title>Ancestral chromatin configuration constrains chromatin evolution on differentiating sex chromosomes in Drosophila.</title>
        <authorList>
            <person name="Zhou Q."/>
            <person name="Bachtrog D."/>
        </authorList>
    </citation>
    <scope>NUCLEOTIDE SEQUENCE [LARGE SCALE GENOMIC DNA]</scope>
    <source>
        <tissue evidence="2">Whole larvae</tissue>
    </source>
</reference>
<dbReference type="AlphaFoldDB" id="A0A0M5J266"/>
<dbReference type="Proteomes" id="UP000494163">
    <property type="component" value="Chromosome 3R"/>
</dbReference>
<proteinExistence type="predicted"/>
<dbReference type="InterPro" id="IPR013087">
    <property type="entry name" value="Znf_C2H2_type"/>
</dbReference>
<feature type="domain" description="C2H2-type" evidence="1">
    <location>
        <begin position="50"/>
        <end position="73"/>
    </location>
</feature>
<dbReference type="Gene3D" id="1.10.150.60">
    <property type="entry name" value="ARID DNA-binding domain"/>
    <property type="match status" value="1"/>
</dbReference>
<accession>A0A0M5J266</accession>
<dbReference type="GO" id="GO:0003677">
    <property type="term" value="F:DNA binding"/>
    <property type="evidence" value="ECO:0007669"/>
    <property type="project" value="InterPro"/>
</dbReference>
<protein>
    <submittedName>
        <fullName evidence="2">Maker203</fullName>
    </submittedName>
</protein>
<evidence type="ECO:0000313" key="2">
    <source>
        <dbReference type="EMBL" id="ALC46574.1"/>
    </source>
</evidence>
<dbReference type="OMA" id="PPWWDDG"/>
<organism evidence="2 3">
    <name type="scientific">Drosophila busckii</name>
    <name type="common">Fruit fly</name>
    <dbReference type="NCBI Taxonomy" id="30019"/>
    <lineage>
        <taxon>Eukaryota</taxon>
        <taxon>Metazoa</taxon>
        <taxon>Ecdysozoa</taxon>
        <taxon>Arthropoda</taxon>
        <taxon>Hexapoda</taxon>
        <taxon>Insecta</taxon>
        <taxon>Pterygota</taxon>
        <taxon>Neoptera</taxon>
        <taxon>Endopterygota</taxon>
        <taxon>Diptera</taxon>
        <taxon>Brachycera</taxon>
        <taxon>Muscomorpha</taxon>
        <taxon>Ephydroidea</taxon>
        <taxon>Drosophilidae</taxon>
        <taxon>Drosophila</taxon>
    </lineage>
</organism>
<name>A0A0M5J266_DROBS</name>
<dbReference type="SUPFAM" id="SSF46774">
    <property type="entry name" value="ARID-like"/>
    <property type="match status" value="1"/>
</dbReference>
<gene>
    <name evidence="2" type="ORF">Dbus_chr3Rg1324</name>
</gene>
<keyword evidence="3" id="KW-1185">Reference proteome</keyword>
<feature type="domain" description="C2H2-type" evidence="1">
    <location>
        <begin position="15"/>
        <end position="39"/>
    </location>
</feature>
<evidence type="ECO:0000259" key="1">
    <source>
        <dbReference type="SMART" id="SM00355"/>
    </source>
</evidence>
<dbReference type="EMBL" id="CP012526">
    <property type="protein sequence ID" value="ALC46574.1"/>
    <property type="molecule type" value="Genomic_DNA"/>
</dbReference>